<dbReference type="AlphaFoldDB" id="A0A9D4IVG0"/>
<name>A0A9D4IVG0_DREPO</name>
<evidence type="ECO:0000313" key="2">
    <source>
        <dbReference type="EMBL" id="KAH3786364.1"/>
    </source>
</evidence>
<dbReference type="Proteomes" id="UP000828390">
    <property type="component" value="Unassembled WGS sequence"/>
</dbReference>
<keyword evidence="3" id="KW-1185">Reference proteome</keyword>
<gene>
    <name evidence="2" type="ORF">DPMN_164471</name>
</gene>
<feature type="region of interest" description="Disordered" evidence="1">
    <location>
        <begin position="45"/>
        <end position="73"/>
    </location>
</feature>
<reference evidence="2" key="2">
    <citation type="submission" date="2020-11" db="EMBL/GenBank/DDBJ databases">
        <authorList>
            <person name="McCartney M.A."/>
            <person name="Auch B."/>
            <person name="Kono T."/>
            <person name="Mallez S."/>
            <person name="Becker A."/>
            <person name="Gohl D.M."/>
            <person name="Silverstein K.A.T."/>
            <person name="Koren S."/>
            <person name="Bechman K.B."/>
            <person name="Herman A."/>
            <person name="Abrahante J.E."/>
            <person name="Garbe J."/>
        </authorList>
    </citation>
    <scope>NUCLEOTIDE SEQUENCE</scope>
    <source>
        <strain evidence="2">Duluth1</strain>
        <tissue evidence="2">Whole animal</tissue>
    </source>
</reference>
<organism evidence="2 3">
    <name type="scientific">Dreissena polymorpha</name>
    <name type="common">Zebra mussel</name>
    <name type="synonym">Mytilus polymorpha</name>
    <dbReference type="NCBI Taxonomy" id="45954"/>
    <lineage>
        <taxon>Eukaryota</taxon>
        <taxon>Metazoa</taxon>
        <taxon>Spiralia</taxon>
        <taxon>Lophotrochozoa</taxon>
        <taxon>Mollusca</taxon>
        <taxon>Bivalvia</taxon>
        <taxon>Autobranchia</taxon>
        <taxon>Heteroconchia</taxon>
        <taxon>Euheterodonta</taxon>
        <taxon>Imparidentia</taxon>
        <taxon>Neoheterodontei</taxon>
        <taxon>Myida</taxon>
        <taxon>Dreissenoidea</taxon>
        <taxon>Dreissenidae</taxon>
        <taxon>Dreissena</taxon>
    </lineage>
</organism>
<proteinExistence type="predicted"/>
<accession>A0A9D4IVG0</accession>
<protein>
    <submittedName>
        <fullName evidence="2">Uncharacterized protein</fullName>
    </submittedName>
</protein>
<comment type="caution">
    <text evidence="2">The sequence shown here is derived from an EMBL/GenBank/DDBJ whole genome shotgun (WGS) entry which is preliminary data.</text>
</comment>
<dbReference type="EMBL" id="JAIWYP010000008">
    <property type="protein sequence ID" value="KAH3786364.1"/>
    <property type="molecule type" value="Genomic_DNA"/>
</dbReference>
<reference evidence="2" key="1">
    <citation type="journal article" date="2019" name="bioRxiv">
        <title>The Genome of the Zebra Mussel, Dreissena polymorpha: A Resource for Invasive Species Research.</title>
        <authorList>
            <person name="McCartney M.A."/>
            <person name="Auch B."/>
            <person name="Kono T."/>
            <person name="Mallez S."/>
            <person name="Zhang Y."/>
            <person name="Obille A."/>
            <person name="Becker A."/>
            <person name="Abrahante J.E."/>
            <person name="Garbe J."/>
            <person name="Badalamenti J.P."/>
            <person name="Herman A."/>
            <person name="Mangelson H."/>
            <person name="Liachko I."/>
            <person name="Sullivan S."/>
            <person name="Sone E.D."/>
            <person name="Koren S."/>
            <person name="Silverstein K.A.T."/>
            <person name="Beckman K.B."/>
            <person name="Gohl D.M."/>
        </authorList>
    </citation>
    <scope>NUCLEOTIDE SEQUENCE</scope>
    <source>
        <strain evidence="2">Duluth1</strain>
        <tissue evidence="2">Whole animal</tissue>
    </source>
</reference>
<evidence type="ECO:0000313" key="3">
    <source>
        <dbReference type="Proteomes" id="UP000828390"/>
    </source>
</evidence>
<evidence type="ECO:0000256" key="1">
    <source>
        <dbReference type="SAM" id="MobiDB-lite"/>
    </source>
</evidence>
<sequence>MVSINIPDLFPPEQNALIHIITICVTTSNINRKKNVCSLSLSREETRSDSRAIADRRETRESDIASLRSLERR</sequence>